<evidence type="ECO:0000313" key="3">
    <source>
        <dbReference type="EMBL" id="QNQ89258.1"/>
    </source>
</evidence>
<dbReference type="Pfam" id="PF03123">
    <property type="entry name" value="CAT_RBD"/>
    <property type="match status" value="1"/>
</dbReference>
<sequence>MGMENKTGTVLRSMNNNAVLVTVDGQRMILMGRGIGFRRRLGDDIALSQAEEIFSTRLDASGRNVAAFLDEIPIEIFECCREALTRIGPAFNHPSQGILLALADHLSQAIARTHEGIVITYPTSWEVPHFYPQETHWGQLTLHVAREKLCPELPDEEAIALAMHFVNAQFTGDNLARTLKLTSLLKESVEAVKTGLGPDAPEDPLSVARFVTHLRYLFVRIMDDTQITSRVMTPPSSQNADGVDRAVANIQKLLEREQATKLTPAEVDYLRLHILRLSEPRMKPSV</sequence>
<accession>A0A7H0SL33</accession>
<evidence type="ECO:0000256" key="1">
    <source>
        <dbReference type="ARBA" id="ARBA00022737"/>
    </source>
</evidence>
<dbReference type="PROSITE" id="PS51372">
    <property type="entry name" value="PRD_2"/>
    <property type="match status" value="2"/>
</dbReference>
<dbReference type="KEGG" id="cpoy:GP475_00395"/>
<dbReference type="EMBL" id="CP046884">
    <property type="protein sequence ID" value="QNQ89258.1"/>
    <property type="molecule type" value="Genomic_DNA"/>
</dbReference>
<dbReference type="GO" id="GO:0003723">
    <property type="term" value="F:RNA binding"/>
    <property type="evidence" value="ECO:0007669"/>
    <property type="project" value="InterPro"/>
</dbReference>
<proteinExistence type="predicted"/>
<dbReference type="PANTHER" id="PTHR30185">
    <property type="entry name" value="CRYPTIC BETA-GLUCOSIDE BGL OPERON ANTITERMINATOR"/>
    <property type="match status" value="1"/>
</dbReference>
<dbReference type="PANTHER" id="PTHR30185:SF15">
    <property type="entry name" value="CRYPTIC BETA-GLUCOSIDE BGL OPERON ANTITERMINATOR"/>
    <property type="match status" value="1"/>
</dbReference>
<name>A0A7H0SL33_9CORY</name>
<dbReference type="SUPFAM" id="SSF63520">
    <property type="entry name" value="PTS-regulatory domain, PRD"/>
    <property type="match status" value="2"/>
</dbReference>
<dbReference type="InterPro" id="IPR050661">
    <property type="entry name" value="BglG_antiterminators"/>
</dbReference>
<feature type="domain" description="PRD" evidence="2">
    <location>
        <begin position="71"/>
        <end position="175"/>
    </location>
</feature>
<dbReference type="RefSeq" id="WP_187974713.1">
    <property type="nucleotide sequence ID" value="NZ_CP046884.1"/>
</dbReference>
<keyword evidence="1" id="KW-0677">Repeat</keyword>
<dbReference type="AlphaFoldDB" id="A0A7H0SL33"/>
<gene>
    <name evidence="3" type="ORF">GP475_00395</name>
</gene>
<feature type="domain" description="PRD" evidence="2">
    <location>
        <begin position="176"/>
        <end position="284"/>
    </location>
</feature>
<dbReference type="Pfam" id="PF00874">
    <property type="entry name" value="PRD"/>
    <property type="match status" value="1"/>
</dbReference>
<organism evidence="3 4">
    <name type="scientific">Corynebacterium poyangense</name>
    <dbReference type="NCBI Taxonomy" id="2684405"/>
    <lineage>
        <taxon>Bacteria</taxon>
        <taxon>Bacillati</taxon>
        <taxon>Actinomycetota</taxon>
        <taxon>Actinomycetes</taxon>
        <taxon>Mycobacteriales</taxon>
        <taxon>Corynebacteriaceae</taxon>
        <taxon>Corynebacterium</taxon>
    </lineage>
</organism>
<dbReference type="SMART" id="SM01061">
    <property type="entry name" value="CAT_RBD"/>
    <property type="match status" value="1"/>
</dbReference>
<protein>
    <submittedName>
        <fullName evidence="3">PRD domain-containing protein</fullName>
    </submittedName>
</protein>
<dbReference type="Proteomes" id="UP000516320">
    <property type="component" value="Chromosome"/>
</dbReference>
<dbReference type="InterPro" id="IPR036650">
    <property type="entry name" value="CAT_RNA-bd_dom_sf"/>
</dbReference>
<keyword evidence="4" id="KW-1185">Reference proteome</keyword>
<evidence type="ECO:0000259" key="2">
    <source>
        <dbReference type="PROSITE" id="PS51372"/>
    </source>
</evidence>
<evidence type="ECO:0000313" key="4">
    <source>
        <dbReference type="Proteomes" id="UP000516320"/>
    </source>
</evidence>
<dbReference type="SUPFAM" id="SSF50151">
    <property type="entry name" value="SacY-like RNA-binding domain"/>
    <property type="match status" value="1"/>
</dbReference>
<dbReference type="GO" id="GO:0006355">
    <property type="term" value="P:regulation of DNA-templated transcription"/>
    <property type="evidence" value="ECO:0007669"/>
    <property type="project" value="InterPro"/>
</dbReference>
<dbReference type="Gene3D" id="2.30.24.10">
    <property type="entry name" value="CAT RNA-binding domain"/>
    <property type="match status" value="1"/>
</dbReference>
<dbReference type="InterPro" id="IPR036634">
    <property type="entry name" value="PRD_sf"/>
</dbReference>
<dbReference type="InterPro" id="IPR011608">
    <property type="entry name" value="PRD"/>
</dbReference>
<dbReference type="InterPro" id="IPR004341">
    <property type="entry name" value="CAT_RNA-bd_dom"/>
</dbReference>
<reference evidence="3 4" key="1">
    <citation type="submission" date="2019-12" db="EMBL/GenBank/DDBJ databases">
        <title>Corynebacterium sp. nov., isolated from feces of the Anser Albifrons in China.</title>
        <authorList>
            <person name="Liu Q."/>
        </authorList>
    </citation>
    <scope>NUCLEOTIDE SEQUENCE [LARGE SCALE GENOMIC DNA]</scope>
    <source>
        <strain evidence="3 4">4H37-19</strain>
    </source>
</reference>
<dbReference type="Gene3D" id="1.10.1790.10">
    <property type="entry name" value="PRD domain"/>
    <property type="match status" value="2"/>
</dbReference>